<dbReference type="PATRIC" id="fig|56193.3.peg.1408"/>
<dbReference type="STRING" id="56193.YP76_06830"/>
<evidence type="ECO:0000313" key="2">
    <source>
        <dbReference type="Proteomes" id="UP000033874"/>
    </source>
</evidence>
<proteinExistence type="predicted"/>
<sequence length="72" mass="8117">MFITRRKHEAALALMAKANVDLEQDVRALDTLAAKYKRERDAARIEAAANADDAAKYRRSRANLKQFKAKVA</sequence>
<protein>
    <submittedName>
        <fullName evidence="1">Uncharacterized protein</fullName>
    </submittedName>
</protein>
<accession>A0A0M3AS13</accession>
<dbReference type="AlphaFoldDB" id="A0A0M3AS13"/>
<keyword evidence="2" id="KW-1185">Reference proteome</keyword>
<evidence type="ECO:0000313" key="1">
    <source>
        <dbReference type="EMBL" id="KKW92645.1"/>
    </source>
</evidence>
<dbReference type="EMBL" id="LBIC01000003">
    <property type="protein sequence ID" value="KKW92645.1"/>
    <property type="molecule type" value="Genomic_DNA"/>
</dbReference>
<name>A0A0M3AS13_9SPHN</name>
<comment type="caution">
    <text evidence="1">The sequence shown here is derived from an EMBL/GenBank/DDBJ whole genome shotgun (WGS) entry which is preliminary data.</text>
</comment>
<organism evidence="1 2">
    <name type="scientific">Sphingobium chungbukense</name>
    <dbReference type="NCBI Taxonomy" id="56193"/>
    <lineage>
        <taxon>Bacteria</taxon>
        <taxon>Pseudomonadati</taxon>
        <taxon>Pseudomonadota</taxon>
        <taxon>Alphaproteobacteria</taxon>
        <taxon>Sphingomonadales</taxon>
        <taxon>Sphingomonadaceae</taxon>
        <taxon>Sphingobium</taxon>
    </lineage>
</organism>
<gene>
    <name evidence="1" type="ORF">YP76_06830</name>
</gene>
<dbReference type="Proteomes" id="UP000033874">
    <property type="component" value="Unassembled WGS sequence"/>
</dbReference>
<reference evidence="1 2" key="1">
    <citation type="submission" date="2015-04" db="EMBL/GenBank/DDBJ databases">
        <title>Genome sequence of aromatic hydrocarbons-degrading Sphingobium chungbukense DJ77.</title>
        <authorList>
            <person name="Kim Y.-C."/>
            <person name="Chae J.-C."/>
        </authorList>
    </citation>
    <scope>NUCLEOTIDE SEQUENCE [LARGE SCALE GENOMIC DNA]</scope>
    <source>
        <strain evidence="1 2">DJ77</strain>
    </source>
</reference>
<dbReference type="RefSeq" id="WP_046762861.1">
    <property type="nucleotide sequence ID" value="NZ_LBIC01000003.1"/>
</dbReference>